<keyword evidence="10 12" id="KW-0472">Membrane</keyword>
<feature type="transmembrane region" description="Helical" evidence="12">
    <location>
        <begin position="86"/>
        <end position="103"/>
    </location>
</feature>
<dbReference type="PANTHER" id="PTHR31040:SF1">
    <property type="entry name" value="NURIM"/>
    <property type="match status" value="1"/>
</dbReference>
<dbReference type="KEGG" id="pfer:IRI77_09965"/>
<comment type="catalytic activity">
    <reaction evidence="11">
        <text>methanethiol + S-adenosyl-L-methionine = dimethyl sulfide + S-adenosyl-L-homocysteine + H(+)</text>
        <dbReference type="Rhea" id="RHEA:50428"/>
        <dbReference type="ChEBI" id="CHEBI:15378"/>
        <dbReference type="ChEBI" id="CHEBI:16007"/>
        <dbReference type="ChEBI" id="CHEBI:17437"/>
        <dbReference type="ChEBI" id="CHEBI:57856"/>
        <dbReference type="ChEBI" id="CHEBI:59789"/>
        <dbReference type="EC" id="2.1.1.334"/>
    </reaction>
</comment>
<keyword evidence="5 13" id="KW-0489">Methyltransferase</keyword>
<dbReference type="NCBIfam" id="NF045656">
    <property type="entry name" value="MeththiolMtaseMddA"/>
    <property type="match status" value="1"/>
</dbReference>
<evidence type="ECO:0000256" key="8">
    <source>
        <dbReference type="ARBA" id="ARBA00022692"/>
    </source>
</evidence>
<keyword evidence="6 13" id="KW-0808">Transferase</keyword>
<dbReference type="GO" id="GO:0032259">
    <property type="term" value="P:methylation"/>
    <property type="evidence" value="ECO:0007669"/>
    <property type="project" value="UniProtKB-KW"/>
</dbReference>
<dbReference type="EMBL" id="CP063849">
    <property type="protein sequence ID" value="QOY90256.1"/>
    <property type="molecule type" value="Genomic_DNA"/>
</dbReference>
<organism evidence="13 14">
    <name type="scientific">Paludibaculum fermentans</name>
    <dbReference type="NCBI Taxonomy" id="1473598"/>
    <lineage>
        <taxon>Bacteria</taxon>
        <taxon>Pseudomonadati</taxon>
        <taxon>Acidobacteriota</taxon>
        <taxon>Terriglobia</taxon>
        <taxon>Bryobacterales</taxon>
        <taxon>Bryobacteraceae</taxon>
        <taxon>Paludibaculum</taxon>
    </lineage>
</organism>
<evidence type="ECO:0000256" key="5">
    <source>
        <dbReference type="ARBA" id="ARBA00022603"/>
    </source>
</evidence>
<comment type="function">
    <text evidence="1">Catalyzes the methylation of methanethiol (MeSH) to yield dimethylsulphide (DMS).</text>
</comment>
<dbReference type="EC" id="2.1.1.334" evidence="4"/>
<dbReference type="InterPro" id="IPR054700">
    <property type="entry name" value="MddA"/>
</dbReference>
<dbReference type="PANTHER" id="PTHR31040">
    <property type="entry name" value="NURIM"/>
    <property type="match status" value="1"/>
</dbReference>
<dbReference type="AlphaFoldDB" id="A0A7S7NUW0"/>
<accession>A0A7S7NUW0</accession>
<dbReference type="GO" id="GO:0008168">
    <property type="term" value="F:methyltransferase activity"/>
    <property type="evidence" value="ECO:0007669"/>
    <property type="project" value="UniProtKB-KW"/>
</dbReference>
<feature type="transmembrane region" description="Helical" evidence="12">
    <location>
        <begin position="7"/>
        <end position="33"/>
    </location>
</feature>
<sequence>MSRLLIFVYGVGSYLAFLATFLYSVGFIGNFGVPKSMDSAPTADWSTALLINLGLLTVFALQHSVMARPAFKRVLTRIVPQPAERSTYVLASSLALMLLFWQWQPLGGVIWSVESTTGQVLLYGGYAAGWLLVLVTTFVINHFDLFGLRQVWRNLQGQPQGNLRFVTPVLYRMVRHPLYVGWLMVFWFTPAMTLTHLLFAVMTTAYILVAIQLEERDLMRAHPEYAEYRRQVPMLMPRLPQAIQAMPQWETAGAQRRPQ</sequence>
<evidence type="ECO:0000256" key="9">
    <source>
        <dbReference type="ARBA" id="ARBA00022989"/>
    </source>
</evidence>
<comment type="subcellular location">
    <subcellularLocation>
        <location evidence="2">Membrane</location>
        <topology evidence="2">Multi-pass membrane protein</topology>
    </subcellularLocation>
</comment>
<evidence type="ECO:0000256" key="3">
    <source>
        <dbReference type="ARBA" id="ARBA00010631"/>
    </source>
</evidence>
<evidence type="ECO:0000313" key="14">
    <source>
        <dbReference type="Proteomes" id="UP000593892"/>
    </source>
</evidence>
<evidence type="ECO:0000256" key="6">
    <source>
        <dbReference type="ARBA" id="ARBA00022679"/>
    </source>
</evidence>
<evidence type="ECO:0000313" key="13">
    <source>
        <dbReference type="EMBL" id="QOY90256.1"/>
    </source>
</evidence>
<dbReference type="InterPro" id="IPR033580">
    <property type="entry name" value="Nurim-like"/>
</dbReference>
<dbReference type="GO" id="GO:0016020">
    <property type="term" value="C:membrane"/>
    <property type="evidence" value="ECO:0007669"/>
    <property type="project" value="UniProtKB-SubCell"/>
</dbReference>
<keyword evidence="8 12" id="KW-0812">Transmembrane</keyword>
<evidence type="ECO:0000256" key="1">
    <source>
        <dbReference type="ARBA" id="ARBA00002096"/>
    </source>
</evidence>
<gene>
    <name evidence="13" type="ORF">IRI77_09965</name>
</gene>
<evidence type="ECO:0000256" key="12">
    <source>
        <dbReference type="SAM" id="Phobius"/>
    </source>
</evidence>
<dbReference type="RefSeq" id="WP_194451921.1">
    <property type="nucleotide sequence ID" value="NZ_CP063849.1"/>
</dbReference>
<name>A0A7S7NUW0_PALFE</name>
<protein>
    <recommendedName>
        <fullName evidence="4">methanethiol S-methyltransferase</fullName>
        <ecNumber evidence="4">2.1.1.334</ecNumber>
    </recommendedName>
</protein>
<dbReference type="Proteomes" id="UP000593892">
    <property type="component" value="Chromosome"/>
</dbReference>
<feature type="transmembrane region" description="Helical" evidence="12">
    <location>
        <begin position="45"/>
        <end position="65"/>
    </location>
</feature>
<comment type="similarity">
    <text evidence="3">Belongs to the nurim family.</text>
</comment>
<keyword evidence="14" id="KW-1185">Reference proteome</keyword>
<evidence type="ECO:0000256" key="2">
    <source>
        <dbReference type="ARBA" id="ARBA00004141"/>
    </source>
</evidence>
<evidence type="ECO:0000256" key="7">
    <source>
        <dbReference type="ARBA" id="ARBA00022691"/>
    </source>
</evidence>
<evidence type="ECO:0000256" key="10">
    <source>
        <dbReference type="ARBA" id="ARBA00023136"/>
    </source>
</evidence>
<dbReference type="Gene3D" id="1.20.120.1630">
    <property type="match status" value="1"/>
</dbReference>
<keyword evidence="9 12" id="KW-1133">Transmembrane helix</keyword>
<proteinExistence type="inferred from homology"/>
<evidence type="ECO:0000256" key="11">
    <source>
        <dbReference type="ARBA" id="ARBA00048134"/>
    </source>
</evidence>
<reference evidence="13 14" key="1">
    <citation type="submission" date="2020-10" db="EMBL/GenBank/DDBJ databases">
        <title>Complete genome sequence of Paludibaculum fermentans P105T, a facultatively anaerobic acidobacterium capable of dissimilatory Fe(III) reduction.</title>
        <authorList>
            <person name="Dedysh S.N."/>
            <person name="Beletsky A.V."/>
            <person name="Kulichevskaya I.S."/>
            <person name="Mardanov A.V."/>
            <person name="Ravin N.V."/>
        </authorList>
    </citation>
    <scope>NUCLEOTIDE SEQUENCE [LARGE SCALE GENOMIC DNA]</scope>
    <source>
        <strain evidence="13 14">P105</strain>
    </source>
</reference>
<evidence type="ECO:0000256" key="4">
    <source>
        <dbReference type="ARBA" id="ARBA00012149"/>
    </source>
</evidence>
<feature type="transmembrane region" description="Helical" evidence="12">
    <location>
        <begin position="123"/>
        <end position="148"/>
    </location>
</feature>
<keyword evidence="7" id="KW-0949">S-adenosyl-L-methionine</keyword>